<organism evidence="1 2">
    <name type="scientific">Leptospira borgpetersenii serovar Pomona str. 200901868</name>
    <dbReference type="NCBI Taxonomy" id="1192866"/>
    <lineage>
        <taxon>Bacteria</taxon>
        <taxon>Pseudomonadati</taxon>
        <taxon>Spirochaetota</taxon>
        <taxon>Spirochaetia</taxon>
        <taxon>Leptospirales</taxon>
        <taxon>Leptospiraceae</taxon>
        <taxon>Leptospira</taxon>
    </lineage>
</organism>
<protein>
    <submittedName>
        <fullName evidence="1">Uncharacterized protein</fullName>
    </submittedName>
</protein>
<dbReference type="Gene3D" id="3.40.190.10">
    <property type="entry name" value="Periplasmic binding protein-like II"/>
    <property type="match status" value="1"/>
</dbReference>
<name>M6VV60_LEPBO</name>
<dbReference type="STRING" id="1192866.LEP1GSC133_3326"/>
<dbReference type="AlphaFoldDB" id="M6VV60"/>
<gene>
    <name evidence="1" type="ORF">LEP1GSC133_3326</name>
</gene>
<dbReference type="EMBL" id="AKWF02000096">
    <property type="protein sequence ID" value="EMO61392.1"/>
    <property type="molecule type" value="Genomic_DNA"/>
</dbReference>
<reference evidence="1 2" key="1">
    <citation type="submission" date="2013-01" db="EMBL/GenBank/DDBJ databases">
        <authorList>
            <person name="Harkins D.M."/>
            <person name="Durkin A.S."/>
            <person name="Brinkac L.M."/>
            <person name="Haft D.H."/>
            <person name="Selengut J.D."/>
            <person name="Sanka R."/>
            <person name="DePew J."/>
            <person name="Purushe J."/>
            <person name="Picardeau M."/>
            <person name="Werts C."/>
            <person name="Goarant C."/>
            <person name="Vinetz J.M."/>
            <person name="Sutton G.G."/>
            <person name="Nierman W.C."/>
            <person name="Fouts D.E."/>
        </authorList>
    </citation>
    <scope>NUCLEOTIDE SEQUENCE [LARGE SCALE GENOMIC DNA]</scope>
    <source>
        <strain evidence="1 2">200901868</strain>
    </source>
</reference>
<evidence type="ECO:0000313" key="2">
    <source>
        <dbReference type="Proteomes" id="UP000012159"/>
    </source>
</evidence>
<dbReference type="Proteomes" id="UP000012159">
    <property type="component" value="Unassembled WGS sequence"/>
</dbReference>
<comment type="caution">
    <text evidence="1">The sequence shown here is derived from an EMBL/GenBank/DDBJ whole genome shotgun (WGS) entry which is preliminary data.</text>
</comment>
<sequence length="76" mass="9194">MSRVLKIASRKSALAKLQTYLVLDALKKNFRISKSNFIFEKLREIWICRLLSGKWEREVFLHKISQRISWKKKWIS</sequence>
<accession>M6VV60</accession>
<evidence type="ECO:0000313" key="1">
    <source>
        <dbReference type="EMBL" id="EMO61392.1"/>
    </source>
</evidence>
<proteinExistence type="predicted"/>